<feature type="compositionally biased region" description="Polar residues" evidence="1">
    <location>
        <begin position="109"/>
        <end position="118"/>
    </location>
</feature>
<evidence type="ECO:0000256" key="1">
    <source>
        <dbReference type="SAM" id="MobiDB-lite"/>
    </source>
</evidence>
<dbReference type="EMBL" id="BSOP01000018">
    <property type="protein sequence ID" value="GLR51272.1"/>
    <property type="molecule type" value="Genomic_DNA"/>
</dbReference>
<sequence>MRSLAALEARRARNALAMAERRIALMHLPGKVAEKDPEKRLLRLKIGETSDGQPILGPWSRWQEAGAGGFKIHSEPDIDEQMVLTSFSGTVGAASIAMPATYDQDHDAPSQSSDTTVMQRGGGRMEIGPDGIKVIGNFRAEGGAFTHNDKNVGSDHGHVSAPPGPPGPPV</sequence>
<protein>
    <recommendedName>
        <fullName evidence="4">Phage baseplate assembly protein V</fullName>
    </recommendedName>
</protein>
<evidence type="ECO:0000313" key="2">
    <source>
        <dbReference type="EMBL" id="GLR51272.1"/>
    </source>
</evidence>
<organism evidence="2 3">
    <name type="scientific">Shinella yambaruensis</name>
    <dbReference type="NCBI Taxonomy" id="415996"/>
    <lineage>
        <taxon>Bacteria</taxon>
        <taxon>Pseudomonadati</taxon>
        <taxon>Pseudomonadota</taxon>
        <taxon>Alphaproteobacteria</taxon>
        <taxon>Hyphomicrobiales</taxon>
        <taxon>Rhizobiaceae</taxon>
        <taxon>Shinella</taxon>
    </lineage>
</organism>
<gene>
    <name evidence="2" type="ORF">GCM10007923_24800</name>
</gene>
<dbReference type="Proteomes" id="UP001156702">
    <property type="component" value="Unassembled WGS sequence"/>
</dbReference>
<dbReference type="Gene3D" id="2.40.50.230">
    <property type="entry name" value="Gp5 N-terminal domain"/>
    <property type="match status" value="1"/>
</dbReference>
<accession>A0ABQ5ZHI1</accession>
<reference evidence="3" key="1">
    <citation type="journal article" date="2019" name="Int. J. Syst. Evol. Microbiol.">
        <title>The Global Catalogue of Microorganisms (GCM) 10K type strain sequencing project: providing services to taxonomists for standard genome sequencing and annotation.</title>
        <authorList>
            <consortium name="The Broad Institute Genomics Platform"/>
            <consortium name="The Broad Institute Genome Sequencing Center for Infectious Disease"/>
            <person name="Wu L."/>
            <person name="Ma J."/>
        </authorList>
    </citation>
    <scope>NUCLEOTIDE SEQUENCE [LARGE SCALE GENOMIC DNA]</scope>
    <source>
        <strain evidence="3">NBRC 102122</strain>
    </source>
</reference>
<dbReference type="RefSeq" id="WP_244768383.1">
    <property type="nucleotide sequence ID" value="NZ_BSOP01000018.1"/>
</dbReference>
<feature type="compositionally biased region" description="Basic and acidic residues" evidence="1">
    <location>
        <begin position="147"/>
        <end position="158"/>
    </location>
</feature>
<evidence type="ECO:0000313" key="3">
    <source>
        <dbReference type="Proteomes" id="UP001156702"/>
    </source>
</evidence>
<evidence type="ECO:0008006" key="4">
    <source>
        <dbReference type="Google" id="ProtNLM"/>
    </source>
</evidence>
<feature type="region of interest" description="Disordered" evidence="1">
    <location>
        <begin position="143"/>
        <end position="170"/>
    </location>
</feature>
<keyword evidence="3" id="KW-1185">Reference proteome</keyword>
<dbReference type="InterPro" id="IPR037026">
    <property type="entry name" value="Vgr_OB-fold_dom_sf"/>
</dbReference>
<comment type="caution">
    <text evidence="2">The sequence shown here is derived from an EMBL/GenBank/DDBJ whole genome shotgun (WGS) entry which is preliminary data.</text>
</comment>
<feature type="region of interest" description="Disordered" evidence="1">
    <location>
        <begin position="103"/>
        <end position="127"/>
    </location>
</feature>
<proteinExistence type="predicted"/>
<name>A0ABQ5ZHI1_9HYPH</name>